<dbReference type="GO" id="GO:0005886">
    <property type="term" value="C:plasma membrane"/>
    <property type="evidence" value="ECO:0007669"/>
    <property type="project" value="TreeGrafter"/>
</dbReference>
<evidence type="ECO:0000256" key="1">
    <source>
        <dbReference type="ARBA" id="ARBA00012172"/>
    </source>
</evidence>
<proteinExistence type="predicted"/>
<dbReference type="Proteomes" id="UP000009170">
    <property type="component" value="Unassembled WGS sequence"/>
</dbReference>
<dbReference type="Gene3D" id="3.30.800.10">
    <property type="entry name" value="Phosphatidylinositol Phosphate Kinase II Beta"/>
    <property type="match status" value="1"/>
</dbReference>
<dbReference type="PANTHER" id="PTHR23086:SF8">
    <property type="entry name" value="PHOSPHATIDYLINOSITOL 5-PHOSPHATE 4-KINASE, ISOFORM A"/>
    <property type="match status" value="1"/>
</dbReference>
<dbReference type="GO" id="GO:0046854">
    <property type="term" value="P:phosphatidylinositol phosphate biosynthetic process"/>
    <property type="evidence" value="ECO:0007669"/>
    <property type="project" value="TreeGrafter"/>
</dbReference>
<dbReference type="InterPro" id="IPR002498">
    <property type="entry name" value="PInositol-4-P-4/5-kinase_core"/>
</dbReference>
<dbReference type="EC" id="2.7.1.68" evidence="1"/>
<dbReference type="PANTHER" id="PTHR23086">
    <property type="entry name" value="PHOSPHATIDYLINOSITOL-4-PHOSPHATE 5-KINASE"/>
    <property type="match status" value="1"/>
</dbReference>
<dbReference type="Pfam" id="PF01504">
    <property type="entry name" value="PIP5K"/>
    <property type="match status" value="2"/>
</dbReference>
<dbReference type="GO" id="GO:0005524">
    <property type="term" value="F:ATP binding"/>
    <property type="evidence" value="ECO:0007669"/>
    <property type="project" value="UniProtKB-UniRule"/>
</dbReference>
<dbReference type="EMBL" id="CAID01000002">
    <property type="protein sequence ID" value="CEG01291.1"/>
    <property type="molecule type" value="Genomic_DNA"/>
</dbReference>
<dbReference type="InterPro" id="IPR027484">
    <property type="entry name" value="PInositol-4-P-5-kinase_N"/>
</dbReference>
<dbReference type="GeneID" id="9832688"/>
<dbReference type="STRING" id="70448.A0A096PA78"/>
<dbReference type="RefSeq" id="XP_022840878.1">
    <property type="nucleotide sequence ID" value="XM_022985201.1"/>
</dbReference>
<keyword evidence="2" id="KW-0067">ATP-binding</keyword>
<gene>
    <name evidence="5" type="ORF">OT_ostta02g05350</name>
</gene>
<dbReference type="InterPro" id="IPR027483">
    <property type="entry name" value="PInositol-4-P-4/5-kinase_C_sf"/>
</dbReference>
<keyword evidence="2" id="KW-0547">Nucleotide-binding</keyword>
<dbReference type="Gene3D" id="3.30.810.10">
    <property type="entry name" value="2-Layer Sandwich"/>
    <property type="match status" value="1"/>
</dbReference>
<reference evidence="5 6" key="2">
    <citation type="journal article" date="2014" name="BMC Genomics">
        <title>An improved genome of the model marine alga Ostreococcus tauri unfolds by assessing Illumina de novo assemblies.</title>
        <authorList>
            <person name="Blanc-Mathieu R."/>
            <person name="Verhelst B."/>
            <person name="Derelle E."/>
            <person name="Rombauts S."/>
            <person name="Bouget F.Y."/>
            <person name="Carre I."/>
            <person name="Chateau A."/>
            <person name="Eyre-Walker A."/>
            <person name="Grimsley N."/>
            <person name="Moreau H."/>
            <person name="Piegu B."/>
            <person name="Rivals E."/>
            <person name="Schackwitz W."/>
            <person name="Van de Peer Y."/>
            <person name="Piganeau G."/>
        </authorList>
    </citation>
    <scope>NUCLEOTIDE SEQUENCE [LARGE SCALE GENOMIC DNA]</scope>
    <source>
        <strain evidence="6">OTTH 0595 / CCAP 157/2 / RCC745</strain>
    </source>
</reference>
<evidence type="ECO:0000313" key="6">
    <source>
        <dbReference type="Proteomes" id="UP000009170"/>
    </source>
</evidence>
<dbReference type="AlphaFoldDB" id="A0A096PA78"/>
<keyword evidence="2" id="KW-0418">Kinase</keyword>
<comment type="caution">
    <text evidence="5">The sequence shown here is derived from an EMBL/GenBank/DDBJ whole genome shotgun (WGS) entry which is preliminary data.</text>
</comment>
<feature type="region of interest" description="Disordered" evidence="3">
    <location>
        <begin position="330"/>
        <end position="361"/>
    </location>
</feature>
<evidence type="ECO:0000256" key="3">
    <source>
        <dbReference type="SAM" id="MobiDB-lite"/>
    </source>
</evidence>
<reference evidence="6" key="1">
    <citation type="journal article" date="2006" name="Proc. Natl. Acad. Sci. U.S.A.">
        <title>Genome analysis of the smallest free-living eukaryote Ostreococcus tauri unveils many unique features.</title>
        <authorList>
            <person name="Derelle E."/>
            <person name="Ferraz C."/>
            <person name="Rombauts S."/>
            <person name="Rouze P."/>
            <person name="Worden A.Z."/>
            <person name="Robbens S."/>
            <person name="Partensky F."/>
            <person name="Degroeve S."/>
            <person name="Echeynie S."/>
            <person name="Cooke R."/>
            <person name="Saeys Y."/>
            <person name="Wuyts J."/>
            <person name="Jabbari K."/>
            <person name="Bowler C."/>
            <person name="Panaud O."/>
            <person name="Piegu B."/>
            <person name="Ball S.G."/>
            <person name="Ral J.-P."/>
            <person name="Bouget F.-Y."/>
            <person name="Piganeau G."/>
            <person name="De Baets B."/>
            <person name="Picard A."/>
            <person name="Delseny M."/>
            <person name="Demaille J."/>
            <person name="Van de Peer Y."/>
            <person name="Moreau H."/>
        </authorList>
    </citation>
    <scope>NUCLEOTIDE SEQUENCE [LARGE SCALE GENOMIC DNA]</scope>
    <source>
        <strain evidence="6">OTTH 0595 / CCAP 157/2 / RCC745</strain>
    </source>
</reference>
<dbReference type="KEGG" id="ota:OT_ostta02g05350"/>
<evidence type="ECO:0000256" key="2">
    <source>
        <dbReference type="PROSITE-ProRule" id="PRU00781"/>
    </source>
</evidence>
<keyword evidence="2" id="KW-0808">Transferase</keyword>
<sequence length="380" mass="42772">MTEDDAGPSTAALVVGRTECKTLRDDQFGVVRRAESLSDDFLVDNFDFNGLGSGGGKGGDVMARTRDGRFFVKTLNATDGKSLLEDTFLRAYVSRATTGQSLATKIYAVFVHPELGRFVVMNNCVSPRVESWSRLYDLKGTADDKTLVKDGVPVPHAHKRFYNLNLIVREWFSCYRDVPVPRQRYIAGKFEAFDVSLFMTKDQKEEIMTQLRNDCALFETHNLMDYSLLVGIQRVRREDVEEAVAMRDGDVHNKPYVVEYGGEILILYFGVIDFLQPWNAGKKVAHVIKRCFAPSPISTVNPKSYAKQFLDHFEFKFKSVGFEWLRNGAGQKRTPRKSSASKQVLRQDSSNAGAEESPSMLQRLRSSVANVTAFATEEPL</sequence>
<feature type="compositionally biased region" description="Polar residues" evidence="3">
    <location>
        <begin position="337"/>
        <end position="352"/>
    </location>
</feature>
<organism evidence="5 6">
    <name type="scientific">Ostreococcus tauri</name>
    <name type="common">Marine green alga</name>
    <dbReference type="NCBI Taxonomy" id="70448"/>
    <lineage>
        <taxon>Eukaryota</taxon>
        <taxon>Viridiplantae</taxon>
        <taxon>Chlorophyta</taxon>
        <taxon>Mamiellophyceae</taxon>
        <taxon>Mamiellales</taxon>
        <taxon>Bathycoccaceae</taxon>
        <taxon>Ostreococcus</taxon>
    </lineage>
</organism>
<evidence type="ECO:0000259" key="4">
    <source>
        <dbReference type="PROSITE" id="PS51455"/>
    </source>
</evidence>
<dbReference type="SUPFAM" id="SSF56104">
    <property type="entry name" value="SAICAR synthase-like"/>
    <property type="match status" value="1"/>
</dbReference>
<dbReference type="GO" id="GO:0016308">
    <property type="term" value="F:1-phosphatidylinositol-4-phosphate 5-kinase activity"/>
    <property type="evidence" value="ECO:0007669"/>
    <property type="project" value="UniProtKB-EC"/>
</dbReference>
<feature type="domain" description="PIPK" evidence="4">
    <location>
        <begin position="1"/>
        <end position="317"/>
    </location>
</feature>
<dbReference type="PROSITE" id="PS51455">
    <property type="entry name" value="PIPK"/>
    <property type="match status" value="1"/>
</dbReference>
<protein>
    <recommendedName>
        <fullName evidence="1">1-phosphatidylinositol-4-phosphate 5-kinase</fullName>
        <ecNumber evidence="1">2.7.1.68</ecNumber>
    </recommendedName>
</protein>
<dbReference type="SMART" id="SM00330">
    <property type="entry name" value="PIPKc"/>
    <property type="match status" value="1"/>
</dbReference>
<dbReference type="InParanoid" id="A0A096PA78"/>
<dbReference type="OrthoDB" id="158357at2759"/>
<evidence type="ECO:0000313" key="5">
    <source>
        <dbReference type="EMBL" id="CEG01291.1"/>
    </source>
</evidence>
<name>A0A096PA78_OSTTA</name>
<accession>A0A096PA78</accession>
<keyword evidence="6" id="KW-1185">Reference proteome</keyword>
<dbReference type="InterPro" id="IPR023610">
    <property type="entry name" value="PInositol-4/5-P-5/4-kinase"/>
</dbReference>